<dbReference type="Proteomes" id="UP000555448">
    <property type="component" value="Unassembled WGS sequence"/>
</dbReference>
<dbReference type="Gene3D" id="1.10.10.10">
    <property type="entry name" value="Winged helix-like DNA-binding domain superfamily/Winged helix DNA-binding domain"/>
    <property type="match status" value="1"/>
</dbReference>
<dbReference type="PROSITE" id="PS50043">
    <property type="entry name" value="HTH_LUXR_2"/>
    <property type="match status" value="1"/>
</dbReference>
<dbReference type="SUPFAM" id="SSF75516">
    <property type="entry name" value="Pheromone-binding domain of LuxR-like quorum-sensing transcription factors"/>
    <property type="match status" value="1"/>
</dbReference>
<dbReference type="PROSITE" id="PS00622">
    <property type="entry name" value="HTH_LUXR_1"/>
    <property type="match status" value="1"/>
</dbReference>
<evidence type="ECO:0000313" key="7">
    <source>
        <dbReference type="Proteomes" id="UP000555448"/>
    </source>
</evidence>
<organism evidence="6 7">
    <name type="scientific">Novosphingobium chloroacetimidivorans</name>
    <dbReference type="NCBI Taxonomy" id="1428314"/>
    <lineage>
        <taxon>Bacteria</taxon>
        <taxon>Pseudomonadati</taxon>
        <taxon>Pseudomonadota</taxon>
        <taxon>Alphaproteobacteria</taxon>
        <taxon>Sphingomonadales</taxon>
        <taxon>Sphingomonadaceae</taxon>
        <taxon>Novosphingobium</taxon>
    </lineage>
</organism>
<dbReference type="EMBL" id="JACHLR010000005">
    <property type="protein sequence ID" value="MBB4858218.1"/>
    <property type="molecule type" value="Genomic_DNA"/>
</dbReference>
<dbReference type="InterPro" id="IPR036388">
    <property type="entry name" value="WH-like_DNA-bd_sf"/>
</dbReference>
<dbReference type="GO" id="GO:0003677">
    <property type="term" value="F:DNA binding"/>
    <property type="evidence" value="ECO:0007669"/>
    <property type="project" value="UniProtKB-KW"/>
</dbReference>
<dbReference type="SUPFAM" id="SSF46894">
    <property type="entry name" value="C-terminal effector domain of the bipartite response regulators"/>
    <property type="match status" value="1"/>
</dbReference>
<evidence type="ECO:0000256" key="3">
    <source>
        <dbReference type="ARBA" id="ARBA00023163"/>
    </source>
</evidence>
<dbReference type="RefSeq" id="WP_184243706.1">
    <property type="nucleotide sequence ID" value="NZ_JACHLR010000005.1"/>
</dbReference>
<keyword evidence="1" id="KW-0805">Transcription regulation</keyword>
<evidence type="ECO:0000259" key="5">
    <source>
        <dbReference type="PROSITE" id="PS50043"/>
    </source>
</evidence>
<dbReference type="CDD" id="cd06170">
    <property type="entry name" value="LuxR_C_like"/>
    <property type="match status" value="1"/>
</dbReference>
<dbReference type="InterPro" id="IPR036693">
    <property type="entry name" value="TF_LuxR_autoind-bd_dom_sf"/>
</dbReference>
<feature type="region of interest" description="Disordered" evidence="4">
    <location>
        <begin position="240"/>
        <end position="268"/>
    </location>
</feature>
<dbReference type="Pfam" id="PF03472">
    <property type="entry name" value="Autoind_bind"/>
    <property type="match status" value="1"/>
</dbReference>
<reference evidence="6 7" key="1">
    <citation type="submission" date="2020-08" db="EMBL/GenBank/DDBJ databases">
        <title>Functional genomics of gut bacteria from endangered species of beetles.</title>
        <authorList>
            <person name="Carlos-Shanley C."/>
        </authorList>
    </citation>
    <scope>NUCLEOTIDE SEQUENCE [LARGE SCALE GENOMIC DNA]</scope>
    <source>
        <strain evidence="6 7">S00245</strain>
    </source>
</reference>
<keyword evidence="3" id="KW-0804">Transcription</keyword>
<dbReference type="AlphaFoldDB" id="A0A7W7NV52"/>
<dbReference type="Gene3D" id="3.30.450.80">
    <property type="entry name" value="Transcription factor LuxR-like, autoinducer-binding domain"/>
    <property type="match status" value="1"/>
</dbReference>
<dbReference type="InterPro" id="IPR005143">
    <property type="entry name" value="TF_LuxR_autoind-bd_dom"/>
</dbReference>
<dbReference type="PANTHER" id="PTHR44688:SF16">
    <property type="entry name" value="DNA-BINDING TRANSCRIPTIONAL ACTIVATOR DEVR_DOSR"/>
    <property type="match status" value="1"/>
</dbReference>
<dbReference type="InterPro" id="IPR000792">
    <property type="entry name" value="Tscrpt_reg_LuxR_C"/>
</dbReference>
<evidence type="ECO:0000256" key="2">
    <source>
        <dbReference type="ARBA" id="ARBA00023125"/>
    </source>
</evidence>
<dbReference type="SMART" id="SM00421">
    <property type="entry name" value="HTH_LUXR"/>
    <property type="match status" value="1"/>
</dbReference>
<name>A0A7W7NV52_9SPHN</name>
<feature type="compositionally biased region" description="Acidic residues" evidence="4">
    <location>
        <begin position="258"/>
        <end position="268"/>
    </location>
</feature>
<dbReference type="GO" id="GO:0006355">
    <property type="term" value="P:regulation of DNA-templated transcription"/>
    <property type="evidence" value="ECO:0007669"/>
    <property type="project" value="InterPro"/>
</dbReference>
<evidence type="ECO:0000256" key="4">
    <source>
        <dbReference type="SAM" id="MobiDB-lite"/>
    </source>
</evidence>
<proteinExistence type="predicted"/>
<dbReference type="PANTHER" id="PTHR44688">
    <property type="entry name" value="DNA-BINDING TRANSCRIPTIONAL ACTIVATOR DEVR_DOSR"/>
    <property type="match status" value="1"/>
</dbReference>
<accession>A0A7W7NV52</accession>
<dbReference type="InterPro" id="IPR016032">
    <property type="entry name" value="Sig_transdc_resp-reg_C-effctor"/>
</dbReference>
<keyword evidence="7" id="KW-1185">Reference proteome</keyword>
<protein>
    <submittedName>
        <fullName evidence="6">DNA-binding CsgD family transcriptional regulator</fullName>
    </submittedName>
</protein>
<dbReference type="Pfam" id="PF00196">
    <property type="entry name" value="GerE"/>
    <property type="match status" value="1"/>
</dbReference>
<evidence type="ECO:0000256" key="1">
    <source>
        <dbReference type="ARBA" id="ARBA00023015"/>
    </source>
</evidence>
<dbReference type="PRINTS" id="PR00038">
    <property type="entry name" value="HTHLUXR"/>
</dbReference>
<gene>
    <name evidence="6" type="ORF">HNO88_001537</name>
</gene>
<comment type="caution">
    <text evidence="6">The sequence shown here is derived from an EMBL/GenBank/DDBJ whole genome shotgun (WGS) entry which is preliminary data.</text>
</comment>
<sequence length="268" mass="29184">MQLRTGLAGLRVAQTVIALREATMEAFAAIGYPRAYFVTPVTSDKRFGRVHSANNMAEAWSQAYPERLRYEDPLPELALRLCRPLRWSEARRIEAPGKPEEAFYGFLSQLGFEEGLALPTYGPGARTGFVGLPAAAGVPTDEETAAAAHAIAQMSFLRYCELIDTQQPGDIRLSERELDVVYWIAMGKSNSVIAEILGISAETVDSYVRRAFRKLGVSDRTSAVLHSVLAGHLYTGPFRPQPELAPATAQGAARADGDTDEPCAPDAR</sequence>
<keyword evidence="2 6" id="KW-0238">DNA-binding</keyword>
<feature type="domain" description="HTH luxR-type" evidence="5">
    <location>
        <begin position="166"/>
        <end position="231"/>
    </location>
</feature>
<evidence type="ECO:0000313" key="6">
    <source>
        <dbReference type="EMBL" id="MBB4858218.1"/>
    </source>
</evidence>